<dbReference type="AlphaFoldDB" id="A0A9D1RFP5"/>
<reference evidence="2" key="1">
    <citation type="journal article" date="2021" name="PeerJ">
        <title>Extensive microbial diversity within the chicken gut microbiome revealed by metagenomics and culture.</title>
        <authorList>
            <person name="Gilroy R."/>
            <person name="Ravi A."/>
            <person name="Getino M."/>
            <person name="Pursley I."/>
            <person name="Horton D.L."/>
            <person name="Alikhan N.F."/>
            <person name="Baker D."/>
            <person name="Gharbi K."/>
            <person name="Hall N."/>
            <person name="Watson M."/>
            <person name="Adriaenssens E.M."/>
            <person name="Foster-Nyarko E."/>
            <person name="Jarju S."/>
            <person name="Secka A."/>
            <person name="Antonio M."/>
            <person name="Oren A."/>
            <person name="Chaudhuri R.R."/>
            <person name="La Ragione R."/>
            <person name="Hildebrand F."/>
            <person name="Pallen M.J."/>
        </authorList>
    </citation>
    <scope>NUCLEOTIDE SEQUENCE</scope>
    <source>
        <strain evidence="2">Gambia16-930</strain>
    </source>
</reference>
<evidence type="ECO:0000313" key="3">
    <source>
        <dbReference type="Proteomes" id="UP000824267"/>
    </source>
</evidence>
<comment type="caution">
    <text evidence="2">The sequence shown here is derived from an EMBL/GenBank/DDBJ whole genome shotgun (WGS) entry which is preliminary data.</text>
</comment>
<dbReference type="EMBL" id="DXGG01000109">
    <property type="protein sequence ID" value="HIW87258.1"/>
    <property type="molecule type" value="Genomic_DNA"/>
</dbReference>
<feature type="non-terminal residue" evidence="2">
    <location>
        <position position="73"/>
    </location>
</feature>
<accession>A0A9D1RFP5</accession>
<dbReference type="Proteomes" id="UP000824267">
    <property type="component" value="Unassembled WGS sequence"/>
</dbReference>
<keyword evidence="1" id="KW-0472">Membrane</keyword>
<feature type="transmembrane region" description="Helical" evidence="1">
    <location>
        <begin position="36"/>
        <end position="55"/>
    </location>
</feature>
<sequence length="73" mass="8537">MILLLTVAVWALMILPDIYIYRRYVRKASSRPLKCLYWLPVAVLTLFLCLMPLVMRFADRDALKDVTVGFFLV</sequence>
<gene>
    <name evidence="2" type="ORF">IAC47_03165</name>
</gene>
<keyword evidence="1" id="KW-1133">Transmembrane helix</keyword>
<evidence type="ECO:0000256" key="1">
    <source>
        <dbReference type="SAM" id="Phobius"/>
    </source>
</evidence>
<reference evidence="2" key="2">
    <citation type="submission" date="2021-04" db="EMBL/GenBank/DDBJ databases">
        <authorList>
            <person name="Gilroy R."/>
        </authorList>
    </citation>
    <scope>NUCLEOTIDE SEQUENCE</scope>
    <source>
        <strain evidence="2">Gambia16-930</strain>
    </source>
</reference>
<keyword evidence="1" id="KW-0812">Transmembrane</keyword>
<organism evidence="2 3">
    <name type="scientific">Candidatus Onthomorpha intestinigallinarum</name>
    <dbReference type="NCBI Taxonomy" id="2840880"/>
    <lineage>
        <taxon>Bacteria</taxon>
        <taxon>Pseudomonadati</taxon>
        <taxon>Bacteroidota</taxon>
        <taxon>Bacteroidia</taxon>
        <taxon>Bacteroidales</taxon>
        <taxon>Candidatus Onthomorpha</taxon>
    </lineage>
</organism>
<proteinExistence type="predicted"/>
<name>A0A9D1RFP5_9BACT</name>
<protein>
    <submittedName>
        <fullName evidence="2">Uncharacterized protein</fullName>
    </submittedName>
</protein>
<evidence type="ECO:0000313" key="2">
    <source>
        <dbReference type="EMBL" id="HIW87258.1"/>
    </source>
</evidence>